<organism evidence="2 3">
    <name type="scientific">Oldenlandia corymbosa var. corymbosa</name>
    <dbReference type="NCBI Taxonomy" id="529605"/>
    <lineage>
        <taxon>Eukaryota</taxon>
        <taxon>Viridiplantae</taxon>
        <taxon>Streptophyta</taxon>
        <taxon>Embryophyta</taxon>
        <taxon>Tracheophyta</taxon>
        <taxon>Spermatophyta</taxon>
        <taxon>Magnoliopsida</taxon>
        <taxon>eudicotyledons</taxon>
        <taxon>Gunneridae</taxon>
        <taxon>Pentapetalae</taxon>
        <taxon>asterids</taxon>
        <taxon>lamiids</taxon>
        <taxon>Gentianales</taxon>
        <taxon>Rubiaceae</taxon>
        <taxon>Rubioideae</taxon>
        <taxon>Spermacoceae</taxon>
        <taxon>Hedyotis-Oldenlandia complex</taxon>
        <taxon>Oldenlandia</taxon>
    </lineage>
</organism>
<accession>A0AAV1DEH2</accession>
<protein>
    <submittedName>
        <fullName evidence="2">OLC1v1004085C1</fullName>
    </submittedName>
</protein>
<evidence type="ECO:0000313" key="2">
    <source>
        <dbReference type="EMBL" id="CAI9105212.1"/>
    </source>
</evidence>
<evidence type="ECO:0000256" key="1">
    <source>
        <dbReference type="SAM" id="Coils"/>
    </source>
</evidence>
<name>A0AAV1DEH2_OLDCO</name>
<keyword evidence="3" id="KW-1185">Reference proteome</keyword>
<keyword evidence="1" id="KW-0175">Coiled coil</keyword>
<dbReference type="Proteomes" id="UP001161247">
    <property type="component" value="Chromosome 5"/>
</dbReference>
<proteinExistence type="predicted"/>
<gene>
    <name evidence="2" type="ORF">OLC1_LOCUS13958</name>
</gene>
<feature type="coiled-coil region" evidence="1">
    <location>
        <begin position="132"/>
        <end position="183"/>
    </location>
</feature>
<dbReference type="EMBL" id="OX459122">
    <property type="protein sequence ID" value="CAI9105212.1"/>
    <property type="molecule type" value="Genomic_DNA"/>
</dbReference>
<evidence type="ECO:0000313" key="3">
    <source>
        <dbReference type="Proteomes" id="UP001161247"/>
    </source>
</evidence>
<reference evidence="2" key="1">
    <citation type="submission" date="2023-03" db="EMBL/GenBank/DDBJ databases">
        <authorList>
            <person name="Julca I."/>
        </authorList>
    </citation>
    <scope>NUCLEOTIDE SEQUENCE</scope>
</reference>
<sequence>MEAAAHCVGLVPCLTRKATFSLPRGCAKNALNPSSAFIRFDSRTAKRVLPAPVAISALDEGKSSGLASFPWTSALPLNKAVTSCFAQGMDQDIVTADSTLDGGSGGGETTKMQPDLSPKRTIEYEFETTMLIIDMEEAVEKLELARSEAKESGERLEEEKAALEEAEKQSEAAQAALKEHEVARLWVLNLLATKGQDLPNDFCSIASNAACDQLDLARTNANNATLRLESAKASLKIVEENAKAAQDAVDKSEEVASRAIKSAIEIIDAELDSLF</sequence>
<dbReference type="AlphaFoldDB" id="A0AAV1DEH2"/>
<feature type="coiled-coil region" evidence="1">
    <location>
        <begin position="214"/>
        <end position="255"/>
    </location>
</feature>